<reference evidence="1 2" key="1">
    <citation type="submission" date="2017-06" db="EMBL/GenBank/DDBJ databases">
        <authorList>
            <person name="Kim H.J."/>
            <person name="Triplett B.A."/>
        </authorList>
    </citation>
    <scope>NUCLEOTIDE SEQUENCE [LARGE SCALE GENOMIC DNA]</scope>
    <source>
        <strain evidence="1 2">DSM 25597</strain>
    </source>
</reference>
<gene>
    <name evidence="1" type="ORF">SAMN06265376_102374</name>
</gene>
<sequence>MQTEMPIIKKNDLSQEVVLFYGVHFLISFVINDLNQYNYYLQKYFFNTFDAIIYG</sequence>
<proteinExistence type="predicted"/>
<organism evidence="1 2">
    <name type="scientific">Dokdonia pacifica</name>
    <dbReference type="NCBI Taxonomy" id="1627892"/>
    <lineage>
        <taxon>Bacteria</taxon>
        <taxon>Pseudomonadati</taxon>
        <taxon>Bacteroidota</taxon>
        <taxon>Flavobacteriia</taxon>
        <taxon>Flavobacteriales</taxon>
        <taxon>Flavobacteriaceae</taxon>
        <taxon>Dokdonia</taxon>
    </lineage>
</organism>
<accession>A0A238YV21</accession>
<keyword evidence="2" id="KW-1185">Reference proteome</keyword>
<evidence type="ECO:0000313" key="1">
    <source>
        <dbReference type="EMBL" id="SNR74792.1"/>
    </source>
</evidence>
<dbReference type="Proteomes" id="UP000198379">
    <property type="component" value="Unassembled WGS sequence"/>
</dbReference>
<dbReference type="EMBL" id="FZNY01000002">
    <property type="protein sequence ID" value="SNR74792.1"/>
    <property type="molecule type" value="Genomic_DNA"/>
</dbReference>
<dbReference type="AlphaFoldDB" id="A0A238YV21"/>
<evidence type="ECO:0000313" key="2">
    <source>
        <dbReference type="Proteomes" id="UP000198379"/>
    </source>
</evidence>
<name>A0A238YV21_9FLAO</name>
<protein>
    <submittedName>
        <fullName evidence="1">Uncharacterized protein</fullName>
    </submittedName>
</protein>